<dbReference type="AlphaFoldDB" id="A0A3N0V0S5"/>
<evidence type="ECO:0000313" key="6">
    <source>
        <dbReference type="EMBL" id="ROH86121.1"/>
    </source>
</evidence>
<protein>
    <recommendedName>
        <fullName evidence="5">Flagellar hook-length control protein-like C-terminal domain-containing protein</fullName>
    </recommendedName>
</protein>
<evidence type="ECO:0000259" key="5">
    <source>
        <dbReference type="Pfam" id="PF02120"/>
    </source>
</evidence>
<evidence type="ECO:0000256" key="1">
    <source>
        <dbReference type="ARBA" id="ARBA00003944"/>
    </source>
</evidence>
<dbReference type="PRINTS" id="PR01007">
    <property type="entry name" value="FLGHOOKFLIK"/>
</dbReference>
<feature type="region of interest" description="Disordered" evidence="4">
    <location>
        <begin position="328"/>
        <end position="349"/>
    </location>
</feature>
<evidence type="ECO:0000256" key="2">
    <source>
        <dbReference type="ARBA" id="ARBA00009149"/>
    </source>
</evidence>
<feature type="compositionally biased region" description="Polar residues" evidence="4">
    <location>
        <begin position="131"/>
        <end position="169"/>
    </location>
</feature>
<feature type="compositionally biased region" description="Low complexity" evidence="4">
    <location>
        <begin position="19"/>
        <end position="32"/>
    </location>
</feature>
<dbReference type="GO" id="GO:0044780">
    <property type="term" value="P:bacterial-type flagellum assembly"/>
    <property type="evidence" value="ECO:0007669"/>
    <property type="project" value="InterPro"/>
</dbReference>
<sequence length="544" mass="56074">MPEETAVLRSAGSASGKSRTAAPTQKRTTTTGRIRCACRTPAHRLLTMMMNPTSSAASNAVNSQPKPTATELRASEANTPPFQQVLAAHTRTAEAEPPSPVMSGNPRLKASGVPGKPVSPPALGDKPLNRQAVSTDKVTSTDKSISTDQPAKTETLNTAQASGGHSNTADAALEPQDSSSQAARESLQVLNEWLGIPASTAGTAAEIVTGIPPAPAVAVAAVPDRNLAGSSAAKTSAAETSAAETSAAEISATQFSTTRSGLPATDRLAGQHTEPKQAPTAGKSAYLALADDTLADTPQQSRSAPLLQEVPGRSELGARQPDAALAAVRPDTPGSTAAHGANSPLPNHALAESGQITENSQITENRQIAFTPAPQTSSAPATLTITTANTVASLLPPAPYIDRYPGHSGWNQAISQQVLWMVGAQEQTATLSLNPPDLGPLQIVIQVSNEQASASFSSEHQEVRQALQDGMEHLRERMKEAGVTLGETSVGSGQAQQQAQRDGAQATRHAAGHALQPDSGTTLQALSSANPRTTLQQGLVDLYA</sequence>
<dbReference type="InterPro" id="IPR001635">
    <property type="entry name" value="Flag_hook_Flik"/>
</dbReference>
<feature type="compositionally biased region" description="Polar residues" evidence="4">
    <location>
        <begin position="55"/>
        <end position="67"/>
    </location>
</feature>
<proteinExistence type="inferred from homology"/>
<comment type="caution">
    <text evidence="6">The sequence shown here is derived from an EMBL/GenBank/DDBJ whole genome shotgun (WGS) entry which is preliminary data.</text>
</comment>
<dbReference type="Pfam" id="PF02120">
    <property type="entry name" value="Flg_hook"/>
    <property type="match status" value="1"/>
</dbReference>
<name>A0A3N0V0S5_9PROT</name>
<feature type="region of interest" description="Disordered" evidence="4">
    <location>
        <begin position="1"/>
        <end position="32"/>
    </location>
</feature>
<feature type="region of interest" description="Disordered" evidence="4">
    <location>
        <begin position="90"/>
        <end position="183"/>
    </location>
</feature>
<comment type="function">
    <text evidence="1">Controls the length of the flagellar hook.</text>
</comment>
<gene>
    <name evidence="6" type="ORF">ED236_06560</name>
</gene>
<dbReference type="InterPro" id="IPR021136">
    <property type="entry name" value="Flagellar_hook_control-like_C"/>
</dbReference>
<keyword evidence="7" id="KW-1185">Reference proteome</keyword>
<dbReference type="PANTHER" id="PTHR37533">
    <property type="entry name" value="FLAGELLAR HOOK-LENGTH CONTROL PROTEIN"/>
    <property type="match status" value="1"/>
</dbReference>
<feature type="compositionally biased region" description="Low complexity" evidence="4">
    <location>
        <begin position="238"/>
        <end position="253"/>
    </location>
</feature>
<comment type="similarity">
    <text evidence="2">Belongs to the FliK family.</text>
</comment>
<accession>A0A3N0V0S5</accession>
<reference evidence="6 7" key="1">
    <citation type="submission" date="2018-10" db="EMBL/GenBank/DDBJ databases">
        <authorList>
            <person name="Chen W.-M."/>
        </authorList>
    </citation>
    <scope>NUCLEOTIDE SEQUENCE [LARGE SCALE GENOMIC DNA]</scope>
    <source>
        <strain evidence="6 7">H-5</strain>
    </source>
</reference>
<feature type="domain" description="Flagellar hook-length control protein-like C-terminal" evidence="5">
    <location>
        <begin position="416"/>
        <end position="498"/>
    </location>
</feature>
<feature type="region of interest" description="Disordered" evidence="4">
    <location>
        <begin position="238"/>
        <end position="281"/>
    </location>
</feature>
<evidence type="ECO:0000313" key="7">
    <source>
        <dbReference type="Proteomes" id="UP000275137"/>
    </source>
</evidence>
<dbReference type="Gene3D" id="3.30.750.140">
    <property type="match status" value="1"/>
</dbReference>
<feature type="compositionally biased region" description="Low complexity" evidence="4">
    <location>
        <begin position="494"/>
        <end position="506"/>
    </location>
</feature>
<dbReference type="Proteomes" id="UP000275137">
    <property type="component" value="Unassembled WGS sequence"/>
</dbReference>
<keyword evidence="3" id="KW-1005">Bacterial flagellum biogenesis</keyword>
<dbReference type="InterPro" id="IPR052563">
    <property type="entry name" value="FliK"/>
</dbReference>
<dbReference type="InterPro" id="IPR038610">
    <property type="entry name" value="FliK-like_C_sf"/>
</dbReference>
<dbReference type="CDD" id="cd17470">
    <property type="entry name" value="T3SS_Flik_C"/>
    <property type="match status" value="1"/>
</dbReference>
<feature type="region of interest" description="Disordered" evidence="4">
    <location>
        <begin position="487"/>
        <end position="516"/>
    </location>
</feature>
<evidence type="ECO:0000256" key="3">
    <source>
        <dbReference type="ARBA" id="ARBA00022795"/>
    </source>
</evidence>
<organism evidence="6 7">
    <name type="scientific">Pseudomethylobacillus aquaticus</name>
    <dbReference type="NCBI Taxonomy" id="2676064"/>
    <lineage>
        <taxon>Bacteria</taxon>
        <taxon>Pseudomonadati</taxon>
        <taxon>Pseudomonadota</taxon>
        <taxon>Betaproteobacteria</taxon>
        <taxon>Nitrosomonadales</taxon>
        <taxon>Methylophilaceae</taxon>
        <taxon>Pseudomethylobacillus</taxon>
    </lineage>
</organism>
<dbReference type="PANTHER" id="PTHR37533:SF2">
    <property type="entry name" value="FLAGELLAR HOOK-LENGTH CONTROL PROTEIN"/>
    <property type="match status" value="1"/>
</dbReference>
<dbReference type="GO" id="GO:0009424">
    <property type="term" value="C:bacterial-type flagellum hook"/>
    <property type="evidence" value="ECO:0007669"/>
    <property type="project" value="InterPro"/>
</dbReference>
<feature type="region of interest" description="Disordered" evidence="4">
    <location>
        <begin position="55"/>
        <end position="78"/>
    </location>
</feature>
<evidence type="ECO:0000256" key="4">
    <source>
        <dbReference type="SAM" id="MobiDB-lite"/>
    </source>
</evidence>
<dbReference type="EMBL" id="RJVP01000003">
    <property type="protein sequence ID" value="ROH86121.1"/>
    <property type="molecule type" value="Genomic_DNA"/>
</dbReference>